<proteinExistence type="predicted"/>
<keyword evidence="1" id="KW-1133">Transmembrane helix</keyword>
<keyword evidence="1" id="KW-0472">Membrane</keyword>
<feature type="transmembrane region" description="Helical" evidence="1">
    <location>
        <begin position="28"/>
        <end position="46"/>
    </location>
</feature>
<protein>
    <recommendedName>
        <fullName evidence="3">NADH-quinone oxidoreductase subunit L</fullName>
    </recommendedName>
</protein>
<sequence>DGSMDGLAWTTQKVSGSIKGLQSGQVQFYAWVFIAGSIVIAALVLFL</sequence>
<comment type="caution">
    <text evidence="2">The sequence shown here is derived from an EMBL/GenBank/DDBJ whole genome shotgun (WGS) entry which is preliminary data.</text>
</comment>
<dbReference type="AlphaFoldDB" id="A0A5J4PDH9"/>
<evidence type="ECO:0000313" key="2">
    <source>
        <dbReference type="EMBL" id="KAA6306499.1"/>
    </source>
</evidence>
<reference evidence="2" key="1">
    <citation type="submission" date="2019-03" db="EMBL/GenBank/DDBJ databases">
        <title>Single cell metagenomics reveals metabolic interactions within the superorganism composed of flagellate Streblomastix strix and complex community of Bacteroidetes bacteria on its surface.</title>
        <authorList>
            <person name="Treitli S.C."/>
            <person name="Kolisko M."/>
            <person name="Husnik F."/>
            <person name="Keeling P."/>
            <person name="Hampl V."/>
        </authorList>
    </citation>
    <scope>NUCLEOTIDE SEQUENCE</scope>
    <source>
        <strain evidence="2">STM</strain>
    </source>
</reference>
<evidence type="ECO:0008006" key="3">
    <source>
        <dbReference type="Google" id="ProtNLM"/>
    </source>
</evidence>
<name>A0A5J4PDH9_9ZZZZ</name>
<evidence type="ECO:0000256" key="1">
    <source>
        <dbReference type="SAM" id="Phobius"/>
    </source>
</evidence>
<dbReference type="EMBL" id="SNRY01009859">
    <property type="protein sequence ID" value="KAA6306499.1"/>
    <property type="molecule type" value="Genomic_DNA"/>
</dbReference>
<feature type="non-terminal residue" evidence="2">
    <location>
        <position position="1"/>
    </location>
</feature>
<keyword evidence="1" id="KW-0812">Transmembrane</keyword>
<dbReference type="Gene3D" id="1.20.5.2700">
    <property type="match status" value="1"/>
</dbReference>
<organism evidence="2">
    <name type="scientific">termite gut metagenome</name>
    <dbReference type="NCBI Taxonomy" id="433724"/>
    <lineage>
        <taxon>unclassified sequences</taxon>
        <taxon>metagenomes</taxon>
        <taxon>organismal metagenomes</taxon>
    </lineage>
</organism>
<gene>
    <name evidence="2" type="ORF">EZS27_041843</name>
</gene>
<accession>A0A5J4PDH9</accession>